<feature type="compositionally biased region" description="Polar residues" evidence="1">
    <location>
        <begin position="10"/>
        <end position="31"/>
    </location>
</feature>
<feature type="region of interest" description="Disordered" evidence="1">
    <location>
        <begin position="191"/>
        <end position="386"/>
    </location>
</feature>
<feature type="compositionally biased region" description="Low complexity" evidence="1">
    <location>
        <begin position="223"/>
        <end position="259"/>
    </location>
</feature>
<feature type="region of interest" description="Disordered" evidence="1">
    <location>
        <begin position="1"/>
        <end position="31"/>
    </location>
</feature>
<feature type="compositionally biased region" description="Low complexity" evidence="1">
    <location>
        <begin position="286"/>
        <end position="370"/>
    </location>
</feature>
<dbReference type="EMBL" id="CP101185">
    <property type="protein sequence ID" value="UYV96897.1"/>
    <property type="molecule type" value="Genomic_DNA"/>
</dbReference>
<name>A0AAX3EFN0_PAEUR</name>
<feature type="transmembrane region" description="Helical" evidence="2">
    <location>
        <begin position="118"/>
        <end position="135"/>
    </location>
</feature>
<gene>
    <name evidence="3" type="ORF">NL394_17875</name>
</gene>
<reference evidence="3" key="1">
    <citation type="submission" date="2022-07" db="EMBL/GenBank/DDBJ databases">
        <authorList>
            <person name="Wu T."/>
        </authorList>
    </citation>
    <scope>NUCLEOTIDE SEQUENCE</scope>
    <source>
        <strain evidence="3">SD-1</strain>
    </source>
</reference>
<feature type="compositionally biased region" description="Polar residues" evidence="1">
    <location>
        <begin position="262"/>
        <end position="273"/>
    </location>
</feature>
<keyword evidence="2" id="KW-0472">Membrane</keyword>
<feature type="transmembrane region" description="Helical" evidence="2">
    <location>
        <begin position="80"/>
        <end position="98"/>
    </location>
</feature>
<feature type="transmembrane region" description="Helical" evidence="2">
    <location>
        <begin position="50"/>
        <end position="68"/>
    </location>
</feature>
<proteinExistence type="predicted"/>
<evidence type="ECO:0000313" key="4">
    <source>
        <dbReference type="Proteomes" id="UP001163293"/>
    </source>
</evidence>
<dbReference type="AlphaFoldDB" id="A0AAX3EFN0"/>
<organism evidence="3 4">
    <name type="scientific">Paenarthrobacter ureafaciens</name>
    <dbReference type="NCBI Taxonomy" id="37931"/>
    <lineage>
        <taxon>Bacteria</taxon>
        <taxon>Bacillati</taxon>
        <taxon>Actinomycetota</taxon>
        <taxon>Actinomycetes</taxon>
        <taxon>Micrococcales</taxon>
        <taxon>Micrococcaceae</taxon>
        <taxon>Paenarthrobacter</taxon>
    </lineage>
</organism>
<accession>A0AAX3EFN0</accession>
<keyword evidence="4" id="KW-1185">Reference proteome</keyword>
<evidence type="ECO:0000256" key="2">
    <source>
        <dbReference type="SAM" id="Phobius"/>
    </source>
</evidence>
<dbReference type="Proteomes" id="UP001163293">
    <property type="component" value="Chromosome"/>
</dbReference>
<sequence>MNQLRPGPHDSQSSGTDTNAGTATPDSTATTSGAAGKFEAVAGPFTVRDLTVFGSVLLMFIASLLPMFGGRYNLWNLGNLFFLLLGVILPLVVAALFVARRLQPGTNIRIGSLSIDQFASVTAAFALPLFFLTIADSFNGSVLLGLVGSVGLLAATVLGPHLPFLSVDFKGRAETPAHVVARQAAVTIRKPAAPKAPKVPKDGKSGVGPAVPGFTGSASASGAQAPVPQQTPVAQQTGSQQPSAHTPATHSAPATQAAPRTADQSARGPQQGAQEPASREPGNSSAALGTAAGTPAAAAQGGDQPAAAQRGTAQPAAAQPGTAQPAAGQPSAAEPSATQPAAAQPGTTQPGAAQEAAAQQAASRQAAAEQVGQPAAQQQSNERPWAATMATPIVSSDTRTVSDSIGATVDPASRPDESQDAPHYEAFWFAVAQPRTAYDQRTGAPAFVIQPGGWVLALEDRGHEFLVQDTDGKLGVLRELSNIERG</sequence>
<feature type="transmembrane region" description="Helical" evidence="2">
    <location>
        <begin position="141"/>
        <end position="162"/>
    </location>
</feature>
<keyword evidence="2" id="KW-1133">Transmembrane helix</keyword>
<dbReference type="RefSeq" id="WP_069695924.1">
    <property type="nucleotide sequence ID" value="NZ_CP043010.1"/>
</dbReference>
<evidence type="ECO:0000256" key="1">
    <source>
        <dbReference type="SAM" id="MobiDB-lite"/>
    </source>
</evidence>
<protein>
    <recommendedName>
        <fullName evidence="5">Integral membrane protein</fullName>
    </recommendedName>
</protein>
<keyword evidence="2" id="KW-0812">Transmembrane</keyword>
<evidence type="ECO:0008006" key="5">
    <source>
        <dbReference type="Google" id="ProtNLM"/>
    </source>
</evidence>
<evidence type="ECO:0000313" key="3">
    <source>
        <dbReference type="EMBL" id="UYV96897.1"/>
    </source>
</evidence>